<dbReference type="SMART" id="SM00387">
    <property type="entry name" value="HATPase_c"/>
    <property type="match status" value="1"/>
</dbReference>
<dbReference type="InterPro" id="IPR001789">
    <property type="entry name" value="Sig_transdc_resp-reg_receiver"/>
</dbReference>
<keyword evidence="4" id="KW-0808">Transferase</keyword>
<dbReference type="PROSITE" id="PS50113">
    <property type="entry name" value="PAC"/>
    <property type="match status" value="1"/>
</dbReference>
<dbReference type="InterPro" id="IPR003661">
    <property type="entry name" value="HisK_dim/P_dom"/>
</dbReference>
<dbReference type="PANTHER" id="PTHR45339">
    <property type="entry name" value="HYBRID SIGNAL TRANSDUCTION HISTIDINE KINASE J"/>
    <property type="match status" value="1"/>
</dbReference>
<sequence length="639" mass="71702">MQQLTEIDHQVLFEQVYRIAPIGIAFVSLDRKWVNVNPTMCRIFGYSVEELRELTMRDLLFEAAESQTEVLISELLDNGRESCQADERFVQKNGEMIWASLHVSLVRDENDGSPQYFIFQIIDNTRNKLAEQKLQESIERYTSLKKYNHDAIISFGLDGNIINGNQMAEQLTGYKIEKLIGESISKILGPKILADIFSSAQDYSSVEKNINYIYHKDGHTVEVLATLAPIFIHSKNFGFYLIAKDMTEQKRLLIEKEAAEKTNKAKSEFLAMMSHEIRTPMNGVIGMTDLLLETQLDSEQQEYVQIIKKSGNTLLTIINDILDFSKIESGVSEVAMEPFNVRVIVSETINIIMPRALEKSLVISTSVCPNVPNIVGGDDTKLRQVLINLLSNAVKFTAEGTISVSVECLSLERDHVCLQFSVQDTGIGIPKDKAAYLFEPFYQVDNFMTRKTEGTGLGLAICKKLVQLMGGEITYEASAEPSGSRFVFTTQFQLEPHSETNSLEYALDPISTTDNTLHILIAEDNAVNQIVLKKMVEKLGYRPAIVENGLDAVEAVQRFPYDIIFMDVQMPGMDGLEATRQIKAKMTGGKTPFIVAVTAHAIKGDRERYLSQGMDEYVSKPISMNAVAAIIEKYMENTP</sequence>
<organism evidence="14 15">
    <name type="scientific">Paenibacillus vulneris</name>
    <dbReference type="NCBI Taxonomy" id="1133364"/>
    <lineage>
        <taxon>Bacteria</taxon>
        <taxon>Bacillati</taxon>
        <taxon>Bacillota</taxon>
        <taxon>Bacilli</taxon>
        <taxon>Bacillales</taxon>
        <taxon>Paenibacillaceae</taxon>
        <taxon>Paenibacillus</taxon>
    </lineage>
</organism>
<dbReference type="PROSITE" id="PS50112">
    <property type="entry name" value="PAS"/>
    <property type="match status" value="1"/>
</dbReference>
<evidence type="ECO:0000256" key="4">
    <source>
        <dbReference type="ARBA" id="ARBA00022679"/>
    </source>
</evidence>
<dbReference type="SUPFAM" id="SSF55874">
    <property type="entry name" value="ATPase domain of HSP90 chaperone/DNA topoisomerase II/histidine kinase"/>
    <property type="match status" value="1"/>
</dbReference>
<dbReference type="NCBIfam" id="TIGR00229">
    <property type="entry name" value="sensory_box"/>
    <property type="match status" value="2"/>
</dbReference>
<evidence type="ECO:0000256" key="1">
    <source>
        <dbReference type="ARBA" id="ARBA00000085"/>
    </source>
</evidence>
<keyword evidence="8" id="KW-0902">Two-component regulatory system</keyword>
<evidence type="ECO:0000259" key="10">
    <source>
        <dbReference type="PROSITE" id="PS50109"/>
    </source>
</evidence>
<dbReference type="SMART" id="SM00091">
    <property type="entry name" value="PAS"/>
    <property type="match status" value="2"/>
</dbReference>
<dbReference type="Pfam" id="PF02518">
    <property type="entry name" value="HATPase_c"/>
    <property type="match status" value="1"/>
</dbReference>
<dbReference type="CDD" id="cd00130">
    <property type="entry name" value="PAS"/>
    <property type="match status" value="2"/>
</dbReference>
<dbReference type="InterPro" id="IPR001610">
    <property type="entry name" value="PAC"/>
</dbReference>
<dbReference type="SUPFAM" id="SSF52172">
    <property type="entry name" value="CheY-like"/>
    <property type="match status" value="1"/>
</dbReference>
<dbReference type="CDD" id="cd17546">
    <property type="entry name" value="REC_hyHK_CKI1_RcsC-like"/>
    <property type="match status" value="1"/>
</dbReference>
<evidence type="ECO:0000259" key="12">
    <source>
        <dbReference type="PROSITE" id="PS50112"/>
    </source>
</evidence>
<accession>A0ABW3UHQ8</accession>
<dbReference type="Pfam" id="PF00072">
    <property type="entry name" value="Response_reg"/>
    <property type="match status" value="1"/>
</dbReference>
<dbReference type="PROSITE" id="PS50110">
    <property type="entry name" value="RESPONSE_REGULATORY"/>
    <property type="match status" value="1"/>
</dbReference>
<reference evidence="15" key="1">
    <citation type="journal article" date="2019" name="Int. J. Syst. Evol. Microbiol.">
        <title>The Global Catalogue of Microorganisms (GCM) 10K type strain sequencing project: providing services to taxonomists for standard genome sequencing and annotation.</title>
        <authorList>
            <consortium name="The Broad Institute Genomics Platform"/>
            <consortium name="The Broad Institute Genome Sequencing Center for Infectious Disease"/>
            <person name="Wu L."/>
            <person name="Ma J."/>
        </authorList>
    </citation>
    <scope>NUCLEOTIDE SEQUENCE [LARGE SCALE GENOMIC DNA]</scope>
    <source>
        <strain evidence="15">CCUG 53270</strain>
    </source>
</reference>
<keyword evidence="15" id="KW-1185">Reference proteome</keyword>
<dbReference type="Pfam" id="PF00512">
    <property type="entry name" value="HisKA"/>
    <property type="match status" value="1"/>
</dbReference>
<evidence type="ECO:0000256" key="2">
    <source>
        <dbReference type="ARBA" id="ARBA00012438"/>
    </source>
</evidence>
<dbReference type="Gene3D" id="3.40.50.2300">
    <property type="match status" value="1"/>
</dbReference>
<dbReference type="EC" id="2.7.13.3" evidence="2"/>
<keyword evidence="5" id="KW-0547">Nucleotide-binding</keyword>
<keyword evidence="3 9" id="KW-0597">Phosphoprotein</keyword>
<feature type="domain" description="Response regulatory" evidence="11">
    <location>
        <begin position="518"/>
        <end position="635"/>
    </location>
</feature>
<dbReference type="InterPro" id="IPR005467">
    <property type="entry name" value="His_kinase_dom"/>
</dbReference>
<evidence type="ECO:0000256" key="6">
    <source>
        <dbReference type="ARBA" id="ARBA00022777"/>
    </source>
</evidence>
<dbReference type="Gene3D" id="3.30.450.20">
    <property type="entry name" value="PAS domain"/>
    <property type="match status" value="2"/>
</dbReference>
<dbReference type="Pfam" id="PF13426">
    <property type="entry name" value="PAS_9"/>
    <property type="match status" value="2"/>
</dbReference>
<dbReference type="PROSITE" id="PS50109">
    <property type="entry name" value="HIS_KIN"/>
    <property type="match status" value="1"/>
</dbReference>
<dbReference type="SMART" id="SM00388">
    <property type="entry name" value="HisKA"/>
    <property type="match status" value="1"/>
</dbReference>
<evidence type="ECO:0000256" key="9">
    <source>
        <dbReference type="PROSITE-ProRule" id="PRU00169"/>
    </source>
</evidence>
<dbReference type="InterPro" id="IPR003594">
    <property type="entry name" value="HATPase_dom"/>
</dbReference>
<feature type="modified residue" description="4-aspartylphosphate" evidence="9">
    <location>
        <position position="567"/>
    </location>
</feature>
<dbReference type="PRINTS" id="PR00344">
    <property type="entry name" value="BCTRLSENSOR"/>
</dbReference>
<keyword evidence="6" id="KW-0418">Kinase</keyword>
<dbReference type="InterPro" id="IPR004358">
    <property type="entry name" value="Sig_transdc_His_kin-like_C"/>
</dbReference>
<dbReference type="InterPro" id="IPR036890">
    <property type="entry name" value="HATPase_C_sf"/>
</dbReference>
<evidence type="ECO:0000256" key="5">
    <source>
        <dbReference type="ARBA" id="ARBA00022741"/>
    </source>
</evidence>
<dbReference type="PANTHER" id="PTHR45339:SF1">
    <property type="entry name" value="HYBRID SIGNAL TRANSDUCTION HISTIDINE KINASE J"/>
    <property type="match status" value="1"/>
</dbReference>
<dbReference type="Gene3D" id="3.30.565.10">
    <property type="entry name" value="Histidine kinase-like ATPase, C-terminal domain"/>
    <property type="match status" value="1"/>
</dbReference>
<evidence type="ECO:0000256" key="8">
    <source>
        <dbReference type="ARBA" id="ARBA00023012"/>
    </source>
</evidence>
<feature type="domain" description="PAS" evidence="12">
    <location>
        <begin position="130"/>
        <end position="191"/>
    </location>
</feature>
<dbReference type="Gene3D" id="1.10.287.130">
    <property type="match status" value="1"/>
</dbReference>
<dbReference type="RefSeq" id="WP_345591548.1">
    <property type="nucleotide sequence ID" value="NZ_BAABJG010000027.1"/>
</dbReference>
<feature type="domain" description="Histidine kinase" evidence="10">
    <location>
        <begin position="272"/>
        <end position="494"/>
    </location>
</feature>
<dbReference type="EMBL" id="JBHTLU010000007">
    <property type="protein sequence ID" value="MFD1219135.1"/>
    <property type="molecule type" value="Genomic_DNA"/>
</dbReference>
<dbReference type="InterPro" id="IPR011006">
    <property type="entry name" value="CheY-like_superfamily"/>
</dbReference>
<dbReference type="Proteomes" id="UP001597180">
    <property type="component" value="Unassembled WGS sequence"/>
</dbReference>
<name>A0ABW3UHQ8_9BACL</name>
<protein>
    <recommendedName>
        <fullName evidence="2">histidine kinase</fullName>
        <ecNumber evidence="2">2.7.13.3</ecNumber>
    </recommendedName>
</protein>
<gene>
    <name evidence="14" type="ORF">ACFQ4B_03295</name>
</gene>
<dbReference type="SMART" id="SM00448">
    <property type="entry name" value="REC"/>
    <property type="match status" value="1"/>
</dbReference>
<dbReference type="InterPro" id="IPR000014">
    <property type="entry name" value="PAS"/>
</dbReference>
<feature type="domain" description="PAC" evidence="13">
    <location>
        <begin position="83"/>
        <end position="136"/>
    </location>
</feature>
<dbReference type="SUPFAM" id="SSF47384">
    <property type="entry name" value="Homodimeric domain of signal transducing histidine kinase"/>
    <property type="match status" value="1"/>
</dbReference>
<proteinExistence type="predicted"/>
<evidence type="ECO:0000313" key="15">
    <source>
        <dbReference type="Proteomes" id="UP001597180"/>
    </source>
</evidence>
<evidence type="ECO:0000313" key="14">
    <source>
        <dbReference type="EMBL" id="MFD1219135.1"/>
    </source>
</evidence>
<dbReference type="CDD" id="cd00082">
    <property type="entry name" value="HisKA"/>
    <property type="match status" value="1"/>
</dbReference>
<dbReference type="InterPro" id="IPR000700">
    <property type="entry name" value="PAS-assoc_C"/>
</dbReference>
<evidence type="ECO:0000259" key="11">
    <source>
        <dbReference type="PROSITE" id="PS50110"/>
    </source>
</evidence>
<keyword evidence="7" id="KW-0067">ATP-binding</keyword>
<comment type="catalytic activity">
    <reaction evidence="1">
        <text>ATP + protein L-histidine = ADP + protein N-phospho-L-histidine.</text>
        <dbReference type="EC" id="2.7.13.3"/>
    </reaction>
</comment>
<dbReference type="SMART" id="SM00086">
    <property type="entry name" value="PAC"/>
    <property type="match status" value="2"/>
</dbReference>
<dbReference type="InterPro" id="IPR035965">
    <property type="entry name" value="PAS-like_dom_sf"/>
</dbReference>
<evidence type="ECO:0000256" key="3">
    <source>
        <dbReference type="ARBA" id="ARBA00022553"/>
    </source>
</evidence>
<dbReference type="SUPFAM" id="SSF55785">
    <property type="entry name" value="PYP-like sensor domain (PAS domain)"/>
    <property type="match status" value="2"/>
</dbReference>
<dbReference type="CDD" id="cd16922">
    <property type="entry name" value="HATPase_EvgS-ArcB-TorS-like"/>
    <property type="match status" value="1"/>
</dbReference>
<dbReference type="InterPro" id="IPR036097">
    <property type="entry name" value="HisK_dim/P_sf"/>
</dbReference>
<comment type="caution">
    <text evidence="14">The sequence shown here is derived from an EMBL/GenBank/DDBJ whole genome shotgun (WGS) entry which is preliminary data.</text>
</comment>
<evidence type="ECO:0000259" key="13">
    <source>
        <dbReference type="PROSITE" id="PS50113"/>
    </source>
</evidence>
<evidence type="ECO:0000256" key="7">
    <source>
        <dbReference type="ARBA" id="ARBA00022840"/>
    </source>
</evidence>